<keyword evidence="2 8" id="KW-1277">Toxin-antitoxin system</keyword>
<evidence type="ECO:0000259" key="9">
    <source>
        <dbReference type="Pfam" id="PF01850"/>
    </source>
</evidence>
<dbReference type="Gene3D" id="3.40.50.1010">
    <property type="entry name" value="5'-nuclease"/>
    <property type="match status" value="1"/>
</dbReference>
<comment type="cofactor">
    <cofactor evidence="1 8">
        <name>Mg(2+)</name>
        <dbReference type="ChEBI" id="CHEBI:18420"/>
    </cofactor>
</comment>
<evidence type="ECO:0000313" key="11">
    <source>
        <dbReference type="Proteomes" id="UP000824211"/>
    </source>
</evidence>
<accession>A0A9D2MGE4</accession>
<sequence>MKYMLDTNICIYLIKRRPAEVVRRFLAQDPAELCISAVSYAELMHGVEKSQAPQKNRLALSLLLSPFAILPFDGRAAEEYGRIRAALERRGAPIGPMDLLIAAHARAAGLTVVTNNTREFDRVDGLTVENWVST</sequence>
<dbReference type="InterPro" id="IPR022907">
    <property type="entry name" value="VapC_family"/>
</dbReference>
<proteinExistence type="inferred from homology"/>
<comment type="caution">
    <text evidence="10">The sequence shown here is derived from an EMBL/GenBank/DDBJ whole genome shotgun (WGS) entry which is preliminary data.</text>
</comment>
<dbReference type="GO" id="GO:0090729">
    <property type="term" value="F:toxin activity"/>
    <property type="evidence" value="ECO:0007669"/>
    <property type="project" value="UniProtKB-KW"/>
</dbReference>
<keyword evidence="5 8" id="KW-0378">Hydrolase</keyword>
<dbReference type="Pfam" id="PF01850">
    <property type="entry name" value="PIN"/>
    <property type="match status" value="1"/>
</dbReference>
<comment type="similarity">
    <text evidence="7 8">Belongs to the PINc/VapC protein family.</text>
</comment>
<reference evidence="10" key="1">
    <citation type="journal article" date="2021" name="PeerJ">
        <title>Extensive microbial diversity within the chicken gut microbiome revealed by metagenomics and culture.</title>
        <authorList>
            <person name="Gilroy R."/>
            <person name="Ravi A."/>
            <person name="Getino M."/>
            <person name="Pursley I."/>
            <person name="Horton D.L."/>
            <person name="Alikhan N.F."/>
            <person name="Baker D."/>
            <person name="Gharbi K."/>
            <person name="Hall N."/>
            <person name="Watson M."/>
            <person name="Adriaenssens E.M."/>
            <person name="Foster-Nyarko E."/>
            <person name="Jarju S."/>
            <person name="Secka A."/>
            <person name="Antonio M."/>
            <person name="Oren A."/>
            <person name="Chaudhuri R.R."/>
            <person name="La Ragione R."/>
            <person name="Hildebrand F."/>
            <person name="Pallen M.J."/>
        </authorList>
    </citation>
    <scope>NUCLEOTIDE SEQUENCE</scope>
    <source>
        <strain evidence="10">ChiHjej9B8-13557</strain>
    </source>
</reference>
<evidence type="ECO:0000256" key="8">
    <source>
        <dbReference type="HAMAP-Rule" id="MF_00265"/>
    </source>
</evidence>
<organism evidence="10 11">
    <name type="scientific">Candidatus Faecalibacterium faecipullorum</name>
    <dbReference type="NCBI Taxonomy" id="2838578"/>
    <lineage>
        <taxon>Bacteria</taxon>
        <taxon>Bacillati</taxon>
        <taxon>Bacillota</taxon>
        <taxon>Clostridia</taxon>
        <taxon>Eubacteriales</taxon>
        <taxon>Oscillospiraceae</taxon>
        <taxon>Faecalibacterium</taxon>
    </lineage>
</organism>
<evidence type="ECO:0000313" key="10">
    <source>
        <dbReference type="EMBL" id="HJB59469.1"/>
    </source>
</evidence>
<dbReference type="EC" id="3.1.-.-" evidence="8"/>
<evidence type="ECO:0000256" key="5">
    <source>
        <dbReference type="ARBA" id="ARBA00022801"/>
    </source>
</evidence>
<evidence type="ECO:0000256" key="1">
    <source>
        <dbReference type="ARBA" id="ARBA00001946"/>
    </source>
</evidence>
<dbReference type="SUPFAM" id="SSF88723">
    <property type="entry name" value="PIN domain-like"/>
    <property type="match status" value="1"/>
</dbReference>
<gene>
    <name evidence="8" type="primary">vapC</name>
    <name evidence="10" type="ORF">H9771_07450</name>
</gene>
<keyword evidence="8" id="KW-0800">Toxin</keyword>
<evidence type="ECO:0000256" key="3">
    <source>
        <dbReference type="ARBA" id="ARBA00022722"/>
    </source>
</evidence>
<feature type="domain" description="PIN" evidence="9">
    <location>
        <begin position="3"/>
        <end position="125"/>
    </location>
</feature>
<protein>
    <recommendedName>
        <fullName evidence="8">Ribonuclease VapC</fullName>
        <shortName evidence="8">RNase VapC</shortName>
        <ecNumber evidence="8">3.1.-.-</ecNumber>
    </recommendedName>
    <alternativeName>
        <fullName evidence="8">Toxin VapC</fullName>
    </alternativeName>
</protein>
<dbReference type="HAMAP" id="MF_00265">
    <property type="entry name" value="VapC_Nob1"/>
    <property type="match status" value="1"/>
</dbReference>
<feature type="binding site" evidence="8">
    <location>
        <position position="6"/>
    </location>
    <ligand>
        <name>Mg(2+)</name>
        <dbReference type="ChEBI" id="CHEBI:18420"/>
    </ligand>
</feature>
<evidence type="ECO:0000256" key="7">
    <source>
        <dbReference type="ARBA" id="ARBA00038093"/>
    </source>
</evidence>
<dbReference type="InterPro" id="IPR050556">
    <property type="entry name" value="Type_II_TA_system_RNase"/>
</dbReference>
<comment type="function">
    <text evidence="8">Toxic component of a toxin-antitoxin (TA) system. An RNase.</text>
</comment>
<dbReference type="GO" id="GO:0004540">
    <property type="term" value="F:RNA nuclease activity"/>
    <property type="evidence" value="ECO:0007669"/>
    <property type="project" value="InterPro"/>
</dbReference>
<dbReference type="InterPro" id="IPR029060">
    <property type="entry name" value="PIN-like_dom_sf"/>
</dbReference>
<dbReference type="CDD" id="cd09881">
    <property type="entry name" value="PIN_VapC4-5_FitB-like"/>
    <property type="match status" value="1"/>
</dbReference>
<reference evidence="10" key="2">
    <citation type="submission" date="2021-04" db="EMBL/GenBank/DDBJ databases">
        <authorList>
            <person name="Gilroy R."/>
        </authorList>
    </citation>
    <scope>NUCLEOTIDE SEQUENCE</scope>
    <source>
        <strain evidence="10">ChiHjej9B8-13557</strain>
    </source>
</reference>
<dbReference type="Proteomes" id="UP000824211">
    <property type="component" value="Unassembled WGS sequence"/>
</dbReference>
<evidence type="ECO:0000256" key="4">
    <source>
        <dbReference type="ARBA" id="ARBA00022723"/>
    </source>
</evidence>
<dbReference type="PANTHER" id="PTHR33653:SF1">
    <property type="entry name" value="RIBONUCLEASE VAPC2"/>
    <property type="match status" value="1"/>
</dbReference>
<feature type="binding site" evidence="8">
    <location>
        <position position="98"/>
    </location>
    <ligand>
        <name>Mg(2+)</name>
        <dbReference type="ChEBI" id="CHEBI:18420"/>
    </ligand>
</feature>
<dbReference type="InterPro" id="IPR002716">
    <property type="entry name" value="PIN_dom"/>
</dbReference>
<keyword evidence="3 8" id="KW-0540">Nuclease</keyword>
<keyword evidence="4 8" id="KW-0479">Metal-binding</keyword>
<dbReference type="EMBL" id="DWXX01000132">
    <property type="protein sequence ID" value="HJB59469.1"/>
    <property type="molecule type" value="Genomic_DNA"/>
</dbReference>
<dbReference type="PANTHER" id="PTHR33653">
    <property type="entry name" value="RIBONUCLEASE VAPC2"/>
    <property type="match status" value="1"/>
</dbReference>
<name>A0A9D2MGE4_9FIRM</name>
<evidence type="ECO:0000256" key="6">
    <source>
        <dbReference type="ARBA" id="ARBA00022842"/>
    </source>
</evidence>
<dbReference type="GO" id="GO:0016787">
    <property type="term" value="F:hydrolase activity"/>
    <property type="evidence" value="ECO:0007669"/>
    <property type="project" value="UniProtKB-KW"/>
</dbReference>
<dbReference type="AlphaFoldDB" id="A0A9D2MGE4"/>
<keyword evidence="6 8" id="KW-0460">Magnesium</keyword>
<evidence type="ECO:0000256" key="2">
    <source>
        <dbReference type="ARBA" id="ARBA00022649"/>
    </source>
</evidence>
<dbReference type="GO" id="GO:0000287">
    <property type="term" value="F:magnesium ion binding"/>
    <property type="evidence" value="ECO:0007669"/>
    <property type="project" value="UniProtKB-UniRule"/>
</dbReference>